<proteinExistence type="predicted"/>
<evidence type="ECO:0000313" key="2">
    <source>
        <dbReference type="EMBL" id="HGC41619.1"/>
    </source>
</evidence>
<dbReference type="SUPFAM" id="SSF52833">
    <property type="entry name" value="Thioredoxin-like"/>
    <property type="match status" value="1"/>
</dbReference>
<organism evidence="2">
    <name type="scientific">Acidicaldus sp</name>
    <dbReference type="NCBI Taxonomy" id="1872105"/>
    <lineage>
        <taxon>Bacteria</taxon>
        <taxon>Pseudomonadati</taxon>
        <taxon>Pseudomonadota</taxon>
        <taxon>Alphaproteobacteria</taxon>
        <taxon>Acetobacterales</taxon>
        <taxon>Acetobacteraceae</taxon>
        <taxon>Acidicaldus</taxon>
    </lineage>
</organism>
<accession>A0A8J4H625</accession>
<gene>
    <name evidence="2" type="ORF">ENY07_00095</name>
</gene>
<feature type="domain" description="Spermatogenesis-associated protein 20-like TRX" evidence="1">
    <location>
        <begin position="6"/>
        <end position="166"/>
    </location>
</feature>
<dbReference type="SUPFAM" id="SSF48208">
    <property type="entry name" value="Six-hairpin glycosidases"/>
    <property type="match status" value="1"/>
</dbReference>
<dbReference type="CDD" id="cd02955">
    <property type="entry name" value="SSP411"/>
    <property type="match status" value="1"/>
</dbReference>
<dbReference type="InterPro" id="IPR024705">
    <property type="entry name" value="Ssp411"/>
</dbReference>
<dbReference type="GO" id="GO:0005975">
    <property type="term" value="P:carbohydrate metabolic process"/>
    <property type="evidence" value="ECO:0007669"/>
    <property type="project" value="InterPro"/>
</dbReference>
<dbReference type="EMBL" id="DTQM01000002">
    <property type="protein sequence ID" value="HGC41619.1"/>
    <property type="molecule type" value="Genomic_DNA"/>
</dbReference>
<dbReference type="InterPro" id="IPR008928">
    <property type="entry name" value="6-hairpin_glycosidase_sf"/>
</dbReference>
<dbReference type="Pfam" id="PF03190">
    <property type="entry name" value="Thioredox_DsbH"/>
    <property type="match status" value="1"/>
</dbReference>
<comment type="caution">
    <text evidence="2">The sequence shown here is derived from an EMBL/GenBank/DDBJ whole genome shotgun (WGS) entry which is preliminary data.</text>
</comment>
<dbReference type="Gene3D" id="1.50.10.20">
    <property type="match status" value="1"/>
</dbReference>
<name>A0A8J4H625_9PROT</name>
<dbReference type="InterPro" id="IPR036249">
    <property type="entry name" value="Thioredoxin-like_sf"/>
</dbReference>
<reference evidence="2" key="1">
    <citation type="journal article" date="2020" name="mSystems">
        <title>Genome- and Community-Level Interaction Insights into Carbon Utilization and Element Cycling Functions of Hydrothermarchaeota in Hydrothermal Sediment.</title>
        <authorList>
            <person name="Zhou Z."/>
            <person name="Liu Y."/>
            <person name="Xu W."/>
            <person name="Pan J."/>
            <person name="Luo Z.H."/>
            <person name="Li M."/>
        </authorList>
    </citation>
    <scope>NUCLEOTIDE SEQUENCE</scope>
    <source>
        <strain evidence="2">SpSt-997</strain>
    </source>
</reference>
<dbReference type="PANTHER" id="PTHR42899:SF1">
    <property type="entry name" value="SPERMATOGENESIS-ASSOCIATED PROTEIN 20"/>
    <property type="match status" value="1"/>
</dbReference>
<dbReference type="PANTHER" id="PTHR42899">
    <property type="entry name" value="SPERMATOGENESIS-ASSOCIATED PROTEIN 20"/>
    <property type="match status" value="1"/>
</dbReference>
<dbReference type="PIRSF" id="PIRSF006402">
    <property type="entry name" value="UCP006402_thioredoxin"/>
    <property type="match status" value="1"/>
</dbReference>
<protein>
    <submittedName>
        <fullName evidence="2">Thioredoxin domain-containing protein</fullName>
    </submittedName>
</protein>
<evidence type="ECO:0000259" key="1">
    <source>
        <dbReference type="Pfam" id="PF03190"/>
    </source>
</evidence>
<dbReference type="InterPro" id="IPR004879">
    <property type="entry name" value="Ssp411-like_TRX"/>
</dbReference>
<dbReference type="Gene3D" id="3.40.30.10">
    <property type="entry name" value="Glutaredoxin"/>
    <property type="match status" value="1"/>
</dbReference>
<sequence length="678" mass="71639">MPGESNLLREASSPYLLQHADNPVHWRPWGRAALAAAQQTGWPILLSIGYAACHWCHVMAHESFEDPATADLINRFFVAIKVDREERPDIDHLYMSALNAMGEQGGWPLTLFLTPEGAPFWGGTYFPPEPRWGRPSFRQVLTAIATAWDKDRAAIGQSAASLTDALTALARAHPGQGVTPEDIAGVSAQLLQATDHEQGGMRGAPKFPNPPIFRLLWQHGTLAGEPAARAAVQLLLRRMARGGIHDHLGGGFARYATDAVWLVPHFEKMLYDNAQILDLLSLVHAATPDPLYAAAAAGIVTWLRRDMAVAMPAGIAFAASEDADSEGEEGKFYVWREAEIDALLGPESAPFKLAYDVTAAGNWEGKTILRRVTEPGPEALEARLAAARARLLAARAARIRPSRDDKVLADWNGLAIAALARASAVFAAPEWLDVAASAYRAVTGPMAGADGRLAHAWRQGRISAAGLLDDQAAMARAALALFEMTGDARYLADAERLAAVARTWFGNQEGAFTTAASDADDLPLGAAARAVIAADNATPAGNGLMAEVLARLYHLTGEDLWRVRAEAVIAACSGRTETLPACPTLLAAAEMLAAGGSVTVIGPAHDPATMALLATARASPDPTLAVLACADANSVPPGHPAHGKTTPRGAPAAYVCRRQTCGLPISAAADLAAALQGR</sequence>
<dbReference type="AlphaFoldDB" id="A0A8J4H625"/>